<feature type="domain" description="RsbT co-antagonist protein RsbRD N-terminal" evidence="2">
    <location>
        <begin position="23"/>
        <end position="155"/>
    </location>
</feature>
<dbReference type="EMBL" id="BAAAHK010000017">
    <property type="protein sequence ID" value="GAA0956094.1"/>
    <property type="molecule type" value="Genomic_DNA"/>
</dbReference>
<dbReference type="InterPro" id="IPR025736">
    <property type="entry name" value="PucR_C-HTH_dom"/>
</dbReference>
<organism evidence="3 4">
    <name type="scientific">Kribbella koreensis</name>
    <dbReference type="NCBI Taxonomy" id="57909"/>
    <lineage>
        <taxon>Bacteria</taxon>
        <taxon>Bacillati</taxon>
        <taxon>Actinomycetota</taxon>
        <taxon>Actinomycetes</taxon>
        <taxon>Propionibacteriales</taxon>
        <taxon>Kribbellaceae</taxon>
        <taxon>Kribbella</taxon>
    </lineage>
</organism>
<reference evidence="4" key="1">
    <citation type="journal article" date="2019" name="Int. J. Syst. Evol. Microbiol.">
        <title>The Global Catalogue of Microorganisms (GCM) 10K type strain sequencing project: providing services to taxonomists for standard genome sequencing and annotation.</title>
        <authorList>
            <consortium name="The Broad Institute Genomics Platform"/>
            <consortium name="The Broad Institute Genome Sequencing Center for Infectious Disease"/>
            <person name="Wu L."/>
            <person name="Ma J."/>
        </authorList>
    </citation>
    <scope>NUCLEOTIDE SEQUENCE [LARGE SCALE GENOMIC DNA]</scope>
    <source>
        <strain evidence="4">JCM 10977</strain>
    </source>
</reference>
<dbReference type="PANTHER" id="PTHR33744:SF1">
    <property type="entry name" value="DNA-BINDING TRANSCRIPTIONAL ACTIVATOR ADER"/>
    <property type="match status" value="1"/>
</dbReference>
<dbReference type="InterPro" id="IPR051448">
    <property type="entry name" value="CdaR-like_regulators"/>
</dbReference>
<dbReference type="InterPro" id="IPR042070">
    <property type="entry name" value="PucR_C-HTH_sf"/>
</dbReference>
<sequence>MAIDQQGRALFTEIVRAMASDAEVIEAVVEAARSDSPAVAGLPIAENRRHIALMVTAGLTAFADRASLRSEDFAAAVQLGADRAAQGIGLTELLRGVHAGRSRAIALTMERSRASGVPAGLLVDVMLDFERYAGELERHVVSGYHAAELRLSRTPRDTRIRLLRRLFLEDLPLEELGRAGLSLDRTYCCLVTDVADPGHAQAVERRLACPDGLLGLVEGKLAGLVTRSPSTDQVTTRELVVVAPPAPLREIPKVYSTARSALAAAGDRRGLHNLTDLAVETALATQPVLATILAQELMGVLDPADRYHRQLVSTALTYLDTGRRLDQTAAALHLHPNTVRYRLSRLTALTGWSPDGSHPGPLQVARDWWALRTWLTTS</sequence>
<feature type="domain" description="PucR C-terminal helix-turn-helix" evidence="1">
    <location>
        <begin position="311"/>
        <end position="355"/>
    </location>
</feature>
<dbReference type="InterPro" id="IPR025751">
    <property type="entry name" value="RsbRD_N_dom"/>
</dbReference>
<evidence type="ECO:0000313" key="3">
    <source>
        <dbReference type="EMBL" id="GAA0956094.1"/>
    </source>
</evidence>
<gene>
    <name evidence="3" type="ORF">GCM10009554_65020</name>
</gene>
<dbReference type="Pfam" id="PF13556">
    <property type="entry name" value="HTH_30"/>
    <property type="match status" value="1"/>
</dbReference>
<keyword evidence="4" id="KW-1185">Reference proteome</keyword>
<accession>A0ABP4BZF6</accession>
<evidence type="ECO:0000259" key="2">
    <source>
        <dbReference type="Pfam" id="PF14361"/>
    </source>
</evidence>
<dbReference type="Pfam" id="PF14361">
    <property type="entry name" value="RsbRD_N"/>
    <property type="match status" value="1"/>
</dbReference>
<dbReference type="Proteomes" id="UP001500542">
    <property type="component" value="Unassembled WGS sequence"/>
</dbReference>
<evidence type="ECO:0000259" key="1">
    <source>
        <dbReference type="Pfam" id="PF13556"/>
    </source>
</evidence>
<protein>
    <submittedName>
        <fullName evidence="3">Helix-turn-helix domain-containing protein</fullName>
    </submittedName>
</protein>
<name>A0ABP4BZF6_9ACTN</name>
<dbReference type="PANTHER" id="PTHR33744">
    <property type="entry name" value="CARBOHYDRATE DIACID REGULATOR"/>
    <property type="match status" value="1"/>
</dbReference>
<proteinExistence type="predicted"/>
<comment type="caution">
    <text evidence="3">The sequence shown here is derived from an EMBL/GenBank/DDBJ whole genome shotgun (WGS) entry which is preliminary data.</text>
</comment>
<dbReference type="Gene3D" id="1.10.10.2840">
    <property type="entry name" value="PucR C-terminal helix-turn-helix domain"/>
    <property type="match status" value="1"/>
</dbReference>
<evidence type="ECO:0000313" key="4">
    <source>
        <dbReference type="Proteomes" id="UP001500542"/>
    </source>
</evidence>
<dbReference type="RefSeq" id="WP_343979039.1">
    <property type="nucleotide sequence ID" value="NZ_BAAAHK010000017.1"/>
</dbReference>